<dbReference type="CDD" id="cd03376">
    <property type="entry name" value="TPP_PFOR_porB_like"/>
    <property type="match status" value="1"/>
</dbReference>
<evidence type="ECO:0000259" key="2">
    <source>
        <dbReference type="Pfam" id="PF02775"/>
    </source>
</evidence>
<dbReference type="GO" id="GO:0016491">
    <property type="term" value="F:oxidoreductase activity"/>
    <property type="evidence" value="ECO:0007669"/>
    <property type="project" value="UniProtKB-KW"/>
</dbReference>
<protein>
    <submittedName>
        <fullName evidence="3">Pyruvate synthase subunit beta</fullName>
    </submittedName>
</protein>
<keyword evidence="3" id="KW-0670">Pyruvate</keyword>
<dbReference type="SUPFAM" id="SSF52518">
    <property type="entry name" value="Thiamin diphosphate-binding fold (THDP-binding)"/>
    <property type="match status" value="1"/>
</dbReference>
<accession>A0A8T5GE87</accession>
<keyword evidence="1" id="KW-0560">Oxidoreductase</keyword>
<dbReference type="AlphaFoldDB" id="A0A8T5GE87"/>
<dbReference type="Proteomes" id="UP000722459">
    <property type="component" value="Unassembled WGS sequence"/>
</dbReference>
<evidence type="ECO:0000313" key="3">
    <source>
        <dbReference type="EMBL" id="MBT4870333.1"/>
    </source>
</evidence>
<proteinExistence type="predicted"/>
<gene>
    <name evidence="3" type="ORF">HON47_02070</name>
</gene>
<dbReference type="Pfam" id="PF02775">
    <property type="entry name" value="TPP_enzyme_C"/>
    <property type="match status" value="1"/>
</dbReference>
<dbReference type="GO" id="GO:0006082">
    <property type="term" value="P:organic acid metabolic process"/>
    <property type="evidence" value="ECO:0007669"/>
    <property type="project" value="UniProtKB-ARBA"/>
</dbReference>
<evidence type="ECO:0000256" key="1">
    <source>
        <dbReference type="ARBA" id="ARBA00023002"/>
    </source>
</evidence>
<dbReference type="PANTHER" id="PTHR42897">
    <property type="entry name" value="PYRUVATE SYNTHASE SUBUNIT PORB"/>
    <property type="match status" value="1"/>
</dbReference>
<organism evidence="3 4">
    <name type="scientific">Candidatus Iainarchaeum sp</name>
    <dbReference type="NCBI Taxonomy" id="3101447"/>
    <lineage>
        <taxon>Archaea</taxon>
        <taxon>Candidatus Iainarchaeota</taxon>
        <taxon>Candidatus Iainarchaeia</taxon>
        <taxon>Candidatus Iainarchaeales</taxon>
        <taxon>Candidatus Iainarchaeaceae</taxon>
        <taxon>Candidatus Iainarchaeum</taxon>
    </lineage>
</organism>
<dbReference type="EMBL" id="JABJNZ010000028">
    <property type="protein sequence ID" value="MBT4870333.1"/>
    <property type="molecule type" value="Genomic_DNA"/>
</dbReference>
<dbReference type="GO" id="GO:0030976">
    <property type="term" value="F:thiamine pyrophosphate binding"/>
    <property type="evidence" value="ECO:0007669"/>
    <property type="project" value="InterPro"/>
</dbReference>
<name>A0A8T5GE87_9ARCH</name>
<evidence type="ECO:0000313" key="4">
    <source>
        <dbReference type="Proteomes" id="UP000722459"/>
    </source>
</evidence>
<feature type="domain" description="Thiamine pyrophosphate enzyme TPP-binding" evidence="2">
    <location>
        <begin position="40"/>
        <end position="202"/>
    </location>
</feature>
<dbReference type="Gene3D" id="3.40.50.970">
    <property type="match status" value="2"/>
</dbReference>
<reference evidence="3" key="1">
    <citation type="journal article" date="2021" name="ISME J.">
        <title>Mercury methylation by metabolically versatile and cosmopolitan marine bacteria.</title>
        <authorList>
            <person name="Lin H."/>
            <person name="Ascher D.B."/>
            <person name="Myung Y."/>
            <person name="Lamborg C.H."/>
            <person name="Hallam S.J."/>
            <person name="Gionfriddo C.M."/>
            <person name="Holt K.E."/>
            <person name="Moreau J.W."/>
        </authorList>
    </citation>
    <scope>NUCLEOTIDE SEQUENCE</scope>
    <source>
        <strain evidence="3">SI075_bin30</strain>
    </source>
</reference>
<dbReference type="PANTHER" id="PTHR42897:SF2">
    <property type="entry name" value="PYRUVATE SYNTHASE SUBUNIT PORB"/>
    <property type="match status" value="1"/>
</dbReference>
<comment type="caution">
    <text evidence="3">The sequence shown here is derived from an EMBL/GenBank/DDBJ whole genome shotgun (WGS) entry which is preliminary data.</text>
</comment>
<dbReference type="InterPro" id="IPR029061">
    <property type="entry name" value="THDP-binding"/>
</dbReference>
<sequence length="296" mass="32060">MNEEELFASGHRACAGCGEVLALRHILKVAGRDTIVAQATGCMEVVSSPYPQTSWEIPWVHCAFENAAAVASGVRAALNMKGDKETNVIAMGGDGASFDIGFGSLSGAIERGHKFLYVCTDNEAYMNTGIQRSGATFPYANTTTSPAGKVIPGKQQPKKPLPFIVAAHGVEYVATANVANLIDLKNKVEKALAVDGPSFLHVLVPCMPGWKIGTSSTIGIAQKAIDTWAAPVYEIEKGILKLSQKPEAKPIEEYLMMQGRFKHVTPDIAEKIQEYVDKRKKFLLENDGKEIFDVLY</sequence>
<dbReference type="GO" id="GO:0044272">
    <property type="term" value="P:sulfur compound biosynthetic process"/>
    <property type="evidence" value="ECO:0007669"/>
    <property type="project" value="UniProtKB-ARBA"/>
</dbReference>
<dbReference type="InterPro" id="IPR051479">
    <property type="entry name" value="PorB-like"/>
</dbReference>
<dbReference type="InterPro" id="IPR011766">
    <property type="entry name" value="TPP_enzyme_TPP-bd"/>
</dbReference>